<gene>
    <name evidence="3" type="ORF">BECKDK2373B_GA0170837_103531</name>
</gene>
<dbReference type="EMBL" id="CAADEX010000035">
    <property type="protein sequence ID" value="VFJ52054.1"/>
    <property type="molecule type" value="Genomic_DNA"/>
</dbReference>
<dbReference type="InterPro" id="IPR011050">
    <property type="entry name" value="Pectin_lyase_fold/virulence"/>
</dbReference>
<protein>
    <submittedName>
        <fullName evidence="3">Filamentous hemagglutinin family N-terminal domain-containing protein</fullName>
    </submittedName>
</protein>
<accession>A0A450SGB9</accession>
<feature type="region of interest" description="Disordered" evidence="1">
    <location>
        <begin position="2205"/>
        <end position="2224"/>
    </location>
</feature>
<dbReference type="GO" id="GO:0003824">
    <property type="term" value="F:catalytic activity"/>
    <property type="evidence" value="ECO:0007669"/>
    <property type="project" value="UniProtKB-ARBA"/>
</dbReference>
<dbReference type="SMART" id="SM00912">
    <property type="entry name" value="Haemagg_act"/>
    <property type="match status" value="1"/>
</dbReference>
<dbReference type="Gene3D" id="2.160.20.10">
    <property type="entry name" value="Single-stranded right-handed beta-helix, Pectin lyase-like"/>
    <property type="match status" value="1"/>
</dbReference>
<evidence type="ECO:0000313" key="3">
    <source>
        <dbReference type="EMBL" id="VFJ52054.1"/>
    </source>
</evidence>
<dbReference type="Pfam" id="PF05860">
    <property type="entry name" value="TPS"/>
    <property type="match status" value="1"/>
</dbReference>
<feature type="domain" description="Filamentous haemagglutinin FhaB/tRNA nuclease CdiA-like TPS" evidence="2">
    <location>
        <begin position="72"/>
        <end position="192"/>
    </location>
</feature>
<reference evidence="3" key="1">
    <citation type="submission" date="2019-02" db="EMBL/GenBank/DDBJ databases">
        <authorList>
            <person name="Gruber-Vodicka R. H."/>
            <person name="Seah K. B. B."/>
        </authorList>
    </citation>
    <scope>NUCLEOTIDE SEQUENCE</scope>
    <source>
        <strain evidence="3">BECK_DK47</strain>
    </source>
</reference>
<dbReference type="SUPFAM" id="SSF51126">
    <property type="entry name" value="Pectin lyase-like"/>
    <property type="match status" value="1"/>
</dbReference>
<dbReference type="InterPro" id="IPR012334">
    <property type="entry name" value="Pectin_lyas_fold"/>
</dbReference>
<dbReference type="NCBIfam" id="TIGR01901">
    <property type="entry name" value="adhes_NPXG"/>
    <property type="match status" value="1"/>
</dbReference>
<sequence length="2812" mass="296986">MHRNRLNPKALYSVTATDDQYKVTTKTRKSKRIFRQFTLSGMICAVLGQVPVSYAGDITPDGTTQTAIDQAQNGVRTVNIAPPTQGGVSHNKYTGFNVEKTGAIMNNSLEIGVSQLGGALPANPHFTDRTAEVILNEVTSTQRSELKGYTEIFGDRAEYILANPNGITCSGCGFINTSRLGLVTGTPRLDVEGKLDDIAIGQGDVLIEGEGMNAENVRYVDIVTRVAKIQGELIAGDEINIHTGNDRFDYKTRTVSSDPNKTPTEGTTFSVDASALGSMYAGKIQIVSTEAGFGVRDDATLMANVDDLVITAEGDITYTNALAERDIALQARDSITQTGISQAGNDLRVTAGEGITFSGSSVAGKGMARSGGNMIITAGGAVDNTPHRLIVDGNLKLAATALDNRDGGQIEGRNAGTELALNVGDTLQNDGGSIISAGNVSLVLGADHDLRGTLSAGETLSVTAHGLRNLTRLDAGEMLRLTAAGGFFNESSAVLASSQDMEVTAAQAVTNAGEITSGRNLRLEARGGDITNETGAKVTGGEGTTTLVASSSVINRNKLSSARDLAITAAGLDNYGQIATGRDLTTTVTGDLYNRDNTLLFAGRELTLNVGGALDNNRGNIYAQEEMTLQGINGGSSASIRNYVGTIEAGGNMTIRTDTLDNLAEEYDPDSGGYYGYNVVRVSKGGYGRNVHSVMEQDETTSTLRADPAYISAGGNLGIYNATINNYSSVISAHGNLTVSGGSLNNETASEDTVDLNRKWGKTWQTSHQDCWFNSWGVKIGCKTVTDTHYDTYWDTYTSTVYAQEEATFSAHGTVDVDASRVDNGPLDTTIAALNNPSSTTAYNTAAVEQVRGTGQFDLTGLLDLPQGEHGLFVLNKPDAGRRYLVETNVEFIDTSQFVGSEYFLDRMGVDLDENLRLMGDAVVETRLVRHAIGQVMRHPFLSEDVISSSEQMKRLYDDAFAEAERFEQEGMPLTVGVALSPEQVKSLRHDILWLEEREIAGARVLAPQLYLSQTTLAQIETGTGPVISGGDVLLATEQDLGNRGLITARQDIGISSEGSFTNVGSVDAGESLVADIKEDIVNRGPGSLYGGDLVALYAGGDIRNESTVEEVHLGEDIVSRMKDIASIGSGGDLILDAGGDIVQKAAKLGASGSALLNAEGDIRFEPIALRNKSVINSSSSSRGLFGSSSSSYSATHDRTEHIGSEAVFGGDLIMSSGGDTTLTASRLEVGGGADVTTGGSFNLLSAQNTYHSETHYEYDGGLFGSSGAKDTVSDRTQQVSSVLKTGGDLSVDSKNSITLLASTIESGGMAALKAGANINVLNAYDTEYQRTQTSKSGLVSAKQVDKGRIDDTVVASVIKSGGDLSFEAGGGVALIGSELDVEEDLSFGTFTVARDAEENLMTDEYGHYVTQDGATVGSLTVASAEERHESWNIVKKQSYLKAMVVGGLVGGLGGMLLAREGAKQGMFAEVEEHEYRERSTQQVSSLLDVEGDLRANTEGDITIIASNVQVEGSGAIHAGGDVNILSAQETKSRSESHEKLDIGGVTGGWDGSRLSAGVKGEYTKDTLTETAVTQKKSQLGFGGGLLLNTEGSALISASDIETGGSLIIQADQGLAVVSADDVRTTEQESIEGEAKVTVGVGNAYNDAYLAVKAATQVGAAGAKAASTVATFGFYTDVRMEVDGMKSSHLSEQTTAVGSRLIAEGDMSLSSGTDLHIQGSKTMVSGVMDLVAVEDVLIESAQNTYREDSASEKTHMEIGMGTADPTSWNAYNQANSNASGTFQREKHEYGQRNTQQVSSLLDVEGDLRANTEGDITIIASNVQVEGSGAIHAGGDVNILSAQETKSRSESHEKLDIGGVTGGWDGSRLSAGVKGEYTKDTLTETTITQKKSELGFGGGLLLNTEGSALISASDIETGGSLIIQADQGLAVVSADDVQTTEQEQTKGEAKITYGIGNAYNDAYLAVKAAGEAAENVKHAKEALDAFDDEIAQMRNDVKQGLVTEEDVREREADRKYLVTNLAMATANAANAAIQVGAAGAKAAAAASTSFGTGFYADVKMEVDGAKSSSRSEQTTAVGSSLIAGGDMNLSSGADLHIQGSDAMASGVMDLVAAEDVLIESAQNTYREDSSSEQTHMEIGMGTAGPSSWNASYNQVNSNASGASQRNSLIQAGAINIASGDDTTVAGAQVQAVDLALDVGGDLTVASRQNKDRSSSHQIGASIGSGSIGASGGQGYGLRKWVDQQTELVGTESVAITTGGNTHLKGATIANRTIDGTDGGDLMLRTASLTVEEIKDIDKANQWSAGITTGGSTSLQMGLNGHKMAQVNYVTIGQGSVLIDGLEGTVEGLNRDITQTTKVLANRKTGGLDVSVSVDHRVFSEGGWKSIKTDFYDTYDHGKDIGSAVGDYFDSEKDVSLSHYSNVVGDGARKRSYLKSAVFYEEDTREGLNQADADAEEVQTAMQNVADGLTGQEGTKVVIYDGDPNAIGIDGNLPTDNTQFNKNLAKGGYSSASDGIGVNAYQTDMASTDDKLQVIGHESYRAIADKQGYGYNAQTERAVAYRYGESVRDTWNAYSAIGGYQTNQNAGSTSGADWLAQNRNSSVIASGNEWIGRQDSQEMKPDIVLPVNKRQSESTDLGYQNPYTKYDFNVYDYDTSQDFENDIKKKGYEDVEEFITFLDKNLSEDPLADKKLSVIPNMTFEARQKGKNNGSVQDEEGVWKEIYDTGSYTRYRFGVVEADNENAKGKGSFGTVDGKERTYIKIHTGGPACSTGCVTKTDIRYSEGNNDKLESVLIKNVPSLAKKDENTYIYIPQK</sequence>
<name>A0A450SGB9_9GAMM</name>
<organism evidence="3">
    <name type="scientific">Candidatus Kentrum sp. DK</name>
    <dbReference type="NCBI Taxonomy" id="2126562"/>
    <lineage>
        <taxon>Bacteria</taxon>
        <taxon>Pseudomonadati</taxon>
        <taxon>Pseudomonadota</taxon>
        <taxon>Gammaproteobacteria</taxon>
        <taxon>Candidatus Kentrum</taxon>
    </lineage>
</organism>
<dbReference type="InterPro" id="IPR025157">
    <property type="entry name" value="Hemagglutinin_rpt"/>
</dbReference>
<feature type="compositionally biased region" description="Low complexity" evidence="1">
    <location>
        <begin position="2214"/>
        <end position="2223"/>
    </location>
</feature>
<dbReference type="Pfam" id="PF13332">
    <property type="entry name" value="Fil_haemagg_2"/>
    <property type="match status" value="7"/>
</dbReference>
<evidence type="ECO:0000256" key="1">
    <source>
        <dbReference type="SAM" id="MobiDB-lite"/>
    </source>
</evidence>
<evidence type="ECO:0000259" key="2">
    <source>
        <dbReference type="SMART" id="SM00912"/>
    </source>
</evidence>
<proteinExistence type="predicted"/>
<dbReference type="InterPro" id="IPR008638">
    <property type="entry name" value="FhaB/CdiA-like_TPS"/>
</dbReference>